<comment type="caution">
    <text evidence="1">The sequence shown here is derived from an EMBL/GenBank/DDBJ whole genome shotgun (WGS) entry which is preliminary data.</text>
</comment>
<dbReference type="AlphaFoldDB" id="A0A9N9K1T4"/>
<proteinExistence type="predicted"/>
<evidence type="ECO:0000313" key="1">
    <source>
        <dbReference type="EMBL" id="CAG8803885.1"/>
    </source>
</evidence>
<evidence type="ECO:0000313" key="2">
    <source>
        <dbReference type="Proteomes" id="UP000789396"/>
    </source>
</evidence>
<dbReference type="OrthoDB" id="2440314at2759"/>
<sequence>TEEETEEETYNSINRPNIMKIINLVKNIIYDALFNYFDSSPNSVLLASILDHRFKKMKGWPEEEKERAITLLKSEYTIFKNEERLNYSQESSNKNKYYFKDHKKKTISNFKLRLFEDEEIINEDEIDHYLDKFRTPQANSKEDLFK</sequence>
<keyword evidence="2" id="KW-1185">Reference proteome</keyword>
<name>A0A9N9K1T4_9GLOM</name>
<dbReference type="EMBL" id="CAJVPZ010075428">
    <property type="protein sequence ID" value="CAG8803885.1"/>
    <property type="molecule type" value="Genomic_DNA"/>
</dbReference>
<gene>
    <name evidence="1" type="ORF">RFULGI_LOCUS18020</name>
</gene>
<dbReference type="Proteomes" id="UP000789396">
    <property type="component" value="Unassembled WGS sequence"/>
</dbReference>
<accession>A0A9N9K1T4</accession>
<organism evidence="1 2">
    <name type="scientific">Racocetra fulgida</name>
    <dbReference type="NCBI Taxonomy" id="60492"/>
    <lineage>
        <taxon>Eukaryota</taxon>
        <taxon>Fungi</taxon>
        <taxon>Fungi incertae sedis</taxon>
        <taxon>Mucoromycota</taxon>
        <taxon>Glomeromycotina</taxon>
        <taxon>Glomeromycetes</taxon>
        <taxon>Diversisporales</taxon>
        <taxon>Gigasporaceae</taxon>
        <taxon>Racocetra</taxon>
    </lineage>
</organism>
<feature type="non-terminal residue" evidence="1">
    <location>
        <position position="1"/>
    </location>
</feature>
<feature type="non-terminal residue" evidence="1">
    <location>
        <position position="146"/>
    </location>
</feature>
<protein>
    <submittedName>
        <fullName evidence="1">18508_t:CDS:1</fullName>
    </submittedName>
</protein>
<reference evidence="1" key="1">
    <citation type="submission" date="2021-06" db="EMBL/GenBank/DDBJ databases">
        <authorList>
            <person name="Kallberg Y."/>
            <person name="Tangrot J."/>
            <person name="Rosling A."/>
        </authorList>
    </citation>
    <scope>NUCLEOTIDE SEQUENCE</scope>
    <source>
        <strain evidence="1">IN212</strain>
    </source>
</reference>